<evidence type="ECO:0000256" key="7">
    <source>
        <dbReference type="RuleBase" id="RU362042"/>
    </source>
</evidence>
<dbReference type="GO" id="GO:0006465">
    <property type="term" value="P:signal peptide processing"/>
    <property type="evidence" value="ECO:0007669"/>
    <property type="project" value="InterPro"/>
</dbReference>
<evidence type="ECO:0000256" key="2">
    <source>
        <dbReference type="ARBA" id="ARBA00009370"/>
    </source>
</evidence>
<dbReference type="EC" id="3.4.21.89" evidence="3 7"/>
<comment type="subcellular location">
    <subcellularLocation>
        <location evidence="7">Membrane</location>
        <topology evidence="7">Multi-pass membrane protein</topology>
    </subcellularLocation>
</comment>
<proteinExistence type="inferred from homology"/>
<dbReference type="InterPro" id="IPR000223">
    <property type="entry name" value="Pept_S26A_signal_pept_1"/>
</dbReference>
<evidence type="ECO:0000256" key="3">
    <source>
        <dbReference type="ARBA" id="ARBA00013208"/>
    </source>
</evidence>
<evidence type="ECO:0000313" key="9">
    <source>
        <dbReference type="EMBL" id="MCT7947630.1"/>
    </source>
</evidence>
<feature type="transmembrane region" description="Helical" evidence="7">
    <location>
        <begin position="67"/>
        <end position="86"/>
    </location>
</feature>
<comment type="similarity">
    <text evidence="2 7">Belongs to the peptidase S26 family.</text>
</comment>
<dbReference type="Pfam" id="PF10502">
    <property type="entry name" value="Peptidase_S26"/>
    <property type="match status" value="1"/>
</dbReference>
<dbReference type="GO" id="GO:0016020">
    <property type="term" value="C:membrane"/>
    <property type="evidence" value="ECO:0007669"/>
    <property type="project" value="UniProtKB-SubCell"/>
</dbReference>
<keyword evidence="7" id="KW-1133">Transmembrane helix</keyword>
<dbReference type="EMBL" id="JAMTCC010000048">
    <property type="protein sequence ID" value="MCT7947630.1"/>
    <property type="molecule type" value="Genomic_DNA"/>
</dbReference>
<sequence>MDIQWKPKAWLAILLGLFFQPFVFLYVNQFKYFIRYFIGALIIAAVDVFLHSNYFPFKSGNMAWLQHIYLSWLFIVICPIHGFMIARRYDITQPRRWYARWWIVLASYALMMLPLIVLRGFFFEPFSIPASSMKPTLAPGNHVLVSKYGFGNYRYLGFQLAKSTPSVTPARGDILVFQYPANPTIDYVKRVIGLPGDRIIYRDKTIFVQKACNVSREACAGLDSQYDLIDKTLLPEFSTETQAVYQESLDDIRYQVLLLRHQKELVDRYYVQENILRGEWLVPAGQYFVLGDNRDNSLDSRYFGFIPQDLIIGKVIYIW</sequence>
<feature type="transmembrane region" description="Helical" evidence="7">
    <location>
        <begin position="98"/>
        <end position="118"/>
    </location>
</feature>
<organism evidence="9 10">
    <name type="scientific">Shewanella septentrionalis</name>
    <dbReference type="NCBI Taxonomy" id="2952223"/>
    <lineage>
        <taxon>Bacteria</taxon>
        <taxon>Pseudomonadati</taxon>
        <taxon>Pseudomonadota</taxon>
        <taxon>Gammaproteobacteria</taxon>
        <taxon>Alteromonadales</taxon>
        <taxon>Shewanellaceae</taxon>
        <taxon>Shewanella</taxon>
    </lineage>
</organism>
<dbReference type="PANTHER" id="PTHR43390">
    <property type="entry name" value="SIGNAL PEPTIDASE I"/>
    <property type="match status" value="1"/>
</dbReference>
<dbReference type="GO" id="GO:0009003">
    <property type="term" value="F:signal peptidase activity"/>
    <property type="evidence" value="ECO:0007669"/>
    <property type="project" value="UniProtKB-EC"/>
</dbReference>
<keyword evidence="7" id="KW-0645">Protease</keyword>
<dbReference type="InterPro" id="IPR036286">
    <property type="entry name" value="LexA/Signal_pep-like_sf"/>
</dbReference>
<dbReference type="AlphaFoldDB" id="A0A9X3B1H5"/>
<dbReference type="RefSeq" id="WP_261273797.1">
    <property type="nucleotide sequence ID" value="NZ_JAMTCC010000048.1"/>
</dbReference>
<dbReference type="SUPFAM" id="SSF51306">
    <property type="entry name" value="LexA/Signal peptidase"/>
    <property type="match status" value="1"/>
</dbReference>
<accession>A0A9X3B1H5</accession>
<dbReference type="PROSITE" id="PS00761">
    <property type="entry name" value="SPASE_I_3"/>
    <property type="match status" value="1"/>
</dbReference>
<dbReference type="InterPro" id="IPR019758">
    <property type="entry name" value="Pept_S26A_signal_pept_1_CS"/>
</dbReference>
<evidence type="ECO:0000259" key="8">
    <source>
        <dbReference type="Pfam" id="PF10502"/>
    </source>
</evidence>
<keyword evidence="10" id="KW-1185">Reference proteome</keyword>
<evidence type="ECO:0000313" key="10">
    <source>
        <dbReference type="Proteomes" id="UP001155604"/>
    </source>
</evidence>
<dbReference type="InterPro" id="IPR019533">
    <property type="entry name" value="Peptidase_S26"/>
</dbReference>
<dbReference type="PANTHER" id="PTHR43390:SF1">
    <property type="entry name" value="CHLOROPLAST PROCESSING PEPTIDASE"/>
    <property type="match status" value="1"/>
</dbReference>
<keyword evidence="5 7" id="KW-0378">Hydrolase</keyword>
<comment type="catalytic activity">
    <reaction evidence="1 7">
        <text>Cleavage of hydrophobic, N-terminal signal or leader sequences from secreted and periplasmic proteins.</text>
        <dbReference type="EC" id="3.4.21.89"/>
    </reaction>
</comment>
<feature type="active site" evidence="6">
    <location>
        <position position="132"/>
    </location>
</feature>
<dbReference type="PROSITE" id="PS00760">
    <property type="entry name" value="SPASE_I_2"/>
    <property type="match status" value="1"/>
</dbReference>
<evidence type="ECO:0000256" key="6">
    <source>
        <dbReference type="PIRSR" id="PIRSR600223-1"/>
    </source>
</evidence>
<keyword evidence="7" id="KW-0472">Membrane</keyword>
<dbReference type="PRINTS" id="PR00727">
    <property type="entry name" value="LEADERPTASE"/>
</dbReference>
<keyword evidence="7" id="KW-0812">Transmembrane</keyword>
<name>A0A9X3B1H5_9GAMM</name>
<dbReference type="NCBIfam" id="TIGR02227">
    <property type="entry name" value="sigpep_I_bact"/>
    <property type="match status" value="1"/>
</dbReference>
<feature type="active site" evidence="6">
    <location>
        <position position="189"/>
    </location>
</feature>
<reference evidence="9" key="1">
    <citation type="journal article" date="2023" name="Int. J. Syst. Evol. Microbiol.">
        <title>&lt;i&gt;Shewanella septentrionalis&lt;/i&gt; sp. nov. and &lt;i&gt;Shewanella holmiensis&lt;/i&gt; sp. nov., isolated from Baltic Sea water and sediments.</title>
        <authorList>
            <person name="Martin-Rodriguez A.J."/>
            <person name="Thorell K."/>
            <person name="Joffre E."/>
            <person name="Jensie-Markopoulos S."/>
            <person name="Moore E.R.B."/>
            <person name="Sjoling A."/>
        </authorList>
    </citation>
    <scope>NUCLEOTIDE SEQUENCE</scope>
    <source>
        <strain evidence="9">SP1W3</strain>
    </source>
</reference>
<dbReference type="GO" id="GO:0004252">
    <property type="term" value="F:serine-type endopeptidase activity"/>
    <property type="evidence" value="ECO:0007669"/>
    <property type="project" value="InterPro"/>
</dbReference>
<evidence type="ECO:0000256" key="1">
    <source>
        <dbReference type="ARBA" id="ARBA00000677"/>
    </source>
</evidence>
<evidence type="ECO:0000256" key="5">
    <source>
        <dbReference type="ARBA" id="ARBA00022801"/>
    </source>
</evidence>
<feature type="transmembrane region" description="Helical" evidence="7">
    <location>
        <begin position="9"/>
        <end position="27"/>
    </location>
</feature>
<feature type="domain" description="Peptidase S26" evidence="8">
    <location>
        <begin position="103"/>
        <end position="319"/>
    </location>
</feature>
<dbReference type="CDD" id="cd06530">
    <property type="entry name" value="S26_SPase_I"/>
    <property type="match status" value="1"/>
</dbReference>
<evidence type="ECO:0000256" key="4">
    <source>
        <dbReference type="ARBA" id="ARBA00019232"/>
    </source>
</evidence>
<feature type="transmembrane region" description="Helical" evidence="7">
    <location>
        <begin position="33"/>
        <end position="55"/>
    </location>
</feature>
<comment type="caution">
    <text evidence="9">The sequence shown here is derived from an EMBL/GenBank/DDBJ whole genome shotgun (WGS) entry which is preliminary data.</text>
</comment>
<protein>
    <recommendedName>
        <fullName evidence="4 7">Signal peptidase I</fullName>
        <ecNumber evidence="3 7">3.4.21.89</ecNumber>
    </recommendedName>
</protein>
<dbReference type="Proteomes" id="UP001155604">
    <property type="component" value="Unassembled WGS sequence"/>
</dbReference>
<dbReference type="InterPro" id="IPR019757">
    <property type="entry name" value="Pept_S26A_signal_pept_1_Lys-AS"/>
</dbReference>
<dbReference type="Gene3D" id="2.10.109.10">
    <property type="entry name" value="Umud Fragment, subunit A"/>
    <property type="match status" value="1"/>
</dbReference>
<gene>
    <name evidence="9" type="primary">lepB</name>
    <name evidence="9" type="ORF">NE536_19960</name>
</gene>